<dbReference type="PRINTS" id="PR00385">
    <property type="entry name" value="P450"/>
</dbReference>
<dbReference type="EMBL" id="MN738166">
    <property type="protein sequence ID" value="QUN00491.1"/>
    <property type="molecule type" value="mRNA"/>
</dbReference>
<evidence type="ECO:0000256" key="14">
    <source>
        <dbReference type="SAM" id="Phobius"/>
    </source>
</evidence>
<evidence type="ECO:0000256" key="12">
    <source>
        <dbReference type="PIRSR" id="PIRSR602401-1"/>
    </source>
</evidence>
<keyword evidence="11 14" id="KW-0472">Membrane</keyword>
<evidence type="ECO:0000313" key="15">
    <source>
        <dbReference type="EMBL" id="QUN00491.1"/>
    </source>
</evidence>
<dbReference type="Gene3D" id="1.10.630.10">
    <property type="entry name" value="Cytochrome P450"/>
    <property type="match status" value="1"/>
</dbReference>
<evidence type="ECO:0000256" key="7">
    <source>
        <dbReference type="ARBA" id="ARBA00022989"/>
    </source>
</evidence>
<dbReference type="PANTHER" id="PTHR47947:SF26">
    <property type="entry name" value="CYTOCHROME P450"/>
    <property type="match status" value="1"/>
</dbReference>
<dbReference type="GO" id="GO:0004497">
    <property type="term" value="F:monooxygenase activity"/>
    <property type="evidence" value="ECO:0007669"/>
    <property type="project" value="UniProtKB-KW"/>
</dbReference>
<accession>A0A8T8L8H3</accession>
<keyword evidence="9 12" id="KW-0408">Iron</keyword>
<dbReference type="Pfam" id="PF00067">
    <property type="entry name" value="p450"/>
    <property type="match status" value="1"/>
</dbReference>
<comment type="subcellular location">
    <subcellularLocation>
        <location evidence="2">Membrane</location>
    </subcellularLocation>
</comment>
<evidence type="ECO:0000256" key="11">
    <source>
        <dbReference type="ARBA" id="ARBA00023136"/>
    </source>
</evidence>
<dbReference type="InterPro" id="IPR002401">
    <property type="entry name" value="Cyt_P450_E_grp-I"/>
</dbReference>
<keyword evidence="4 12" id="KW-0349">Heme</keyword>
<evidence type="ECO:0000256" key="13">
    <source>
        <dbReference type="RuleBase" id="RU000461"/>
    </source>
</evidence>
<feature type="binding site" description="axial binding residue" evidence="12">
    <location>
        <position position="468"/>
    </location>
    <ligand>
        <name>heme</name>
        <dbReference type="ChEBI" id="CHEBI:30413"/>
    </ligand>
    <ligandPart>
        <name>Fe</name>
        <dbReference type="ChEBI" id="CHEBI:18248"/>
    </ligandPart>
</feature>
<keyword evidence="8 13" id="KW-0560">Oxidoreductase</keyword>
<keyword evidence="10 13" id="KW-0503">Monooxygenase</keyword>
<organism evidence="15">
    <name type="scientific">Tripterygium wilfordii</name>
    <name type="common">Thunder God vine</name>
    <dbReference type="NCBI Taxonomy" id="458696"/>
    <lineage>
        <taxon>Eukaryota</taxon>
        <taxon>Viridiplantae</taxon>
        <taxon>Streptophyta</taxon>
        <taxon>Embryophyta</taxon>
        <taxon>Tracheophyta</taxon>
        <taxon>Spermatophyta</taxon>
        <taxon>Magnoliopsida</taxon>
        <taxon>eudicotyledons</taxon>
        <taxon>Gunneridae</taxon>
        <taxon>Pentapetalae</taxon>
        <taxon>rosids</taxon>
        <taxon>fabids</taxon>
        <taxon>Celastrales</taxon>
        <taxon>Celastraceae</taxon>
        <taxon>Tripterygium</taxon>
    </lineage>
</organism>
<dbReference type="InterPro" id="IPR036396">
    <property type="entry name" value="Cyt_P450_sf"/>
</dbReference>
<evidence type="ECO:0000256" key="4">
    <source>
        <dbReference type="ARBA" id="ARBA00022617"/>
    </source>
</evidence>
<evidence type="ECO:0000256" key="2">
    <source>
        <dbReference type="ARBA" id="ARBA00004370"/>
    </source>
</evidence>
<proteinExistence type="evidence at transcript level"/>
<evidence type="ECO:0000256" key="6">
    <source>
        <dbReference type="ARBA" id="ARBA00022723"/>
    </source>
</evidence>
<dbReference type="GO" id="GO:0005506">
    <property type="term" value="F:iron ion binding"/>
    <property type="evidence" value="ECO:0007669"/>
    <property type="project" value="InterPro"/>
</dbReference>
<evidence type="ECO:0000256" key="10">
    <source>
        <dbReference type="ARBA" id="ARBA00023033"/>
    </source>
</evidence>
<keyword evidence="5 14" id="KW-0812">Transmembrane</keyword>
<comment type="similarity">
    <text evidence="3 13">Belongs to the cytochrome P450 family.</text>
</comment>
<evidence type="ECO:0000256" key="3">
    <source>
        <dbReference type="ARBA" id="ARBA00010617"/>
    </source>
</evidence>
<reference evidence="15" key="1">
    <citation type="submission" date="2019-11" db="EMBL/GenBank/DDBJ databases">
        <authorList>
            <person name="Zhou J.W."/>
        </authorList>
    </citation>
    <scope>NUCLEOTIDE SEQUENCE</scope>
</reference>
<dbReference type="SUPFAM" id="SSF48264">
    <property type="entry name" value="Cytochrome P450"/>
    <property type="match status" value="1"/>
</dbReference>
<dbReference type="FunFam" id="1.10.630.10:FF:000026">
    <property type="entry name" value="Cytochrome P450 82C4"/>
    <property type="match status" value="1"/>
</dbReference>
<dbReference type="PRINTS" id="PR00463">
    <property type="entry name" value="EP450I"/>
</dbReference>
<dbReference type="GO" id="GO:0016705">
    <property type="term" value="F:oxidoreductase activity, acting on paired donors, with incorporation or reduction of molecular oxygen"/>
    <property type="evidence" value="ECO:0007669"/>
    <property type="project" value="InterPro"/>
</dbReference>
<evidence type="ECO:0000256" key="5">
    <source>
        <dbReference type="ARBA" id="ARBA00022692"/>
    </source>
</evidence>
<evidence type="ECO:0000256" key="9">
    <source>
        <dbReference type="ARBA" id="ARBA00023004"/>
    </source>
</evidence>
<dbReference type="PANTHER" id="PTHR47947">
    <property type="entry name" value="CYTOCHROME P450 82C3-RELATED"/>
    <property type="match status" value="1"/>
</dbReference>
<evidence type="ECO:0000256" key="8">
    <source>
        <dbReference type="ARBA" id="ARBA00023002"/>
    </source>
</evidence>
<dbReference type="GO" id="GO:0016020">
    <property type="term" value="C:membrane"/>
    <property type="evidence" value="ECO:0007669"/>
    <property type="project" value="UniProtKB-SubCell"/>
</dbReference>
<keyword evidence="7 14" id="KW-1133">Transmembrane helix</keyword>
<dbReference type="PROSITE" id="PS00086">
    <property type="entry name" value="CYTOCHROME_P450"/>
    <property type="match status" value="1"/>
</dbReference>
<dbReference type="InterPro" id="IPR001128">
    <property type="entry name" value="Cyt_P450"/>
</dbReference>
<feature type="transmembrane region" description="Helical" evidence="14">
    <location>
        <begin position="12"/>
        <end position="29"/>
    </location>
</feature>
<sequence>MEFLLSLPTNTIATKIFAVLLLYLFLRIFTNVLKPKKSKTSPPQAGGAWPLIGHLHLLIGPQASYITLSKMADKYGPIFKIKLGVHPTLVISNSELAKECLTTHDKVLANRPATVAMEIMGYNHAMFGWSPYGPYWRQLRKLVTVELLSNQRLKTFKHIRESEIKNSLKEMYQSWVHNKTGDSNHVSVDMTRIFGDITGNLIYRIVVGKVYARKGEGVVRWKLVVGDYMKLLTHFNVGDAMPFMRWFDLGGLEKAMKITFKELDGYVEEWLEEHKKKRSNSGGHGIVEEDFMDVMLSIFDDGGQQEFCTDNSTHTTNKAMCMALILGASETTKTTLTWSLSLLLNNLDVLKKVKQELAAHIGPETLVTESDVNSLVYLDAVITETLRLYPLGPLGLPHESIEDCTIAGYHVPARTRILFNLWKIHQDPRVWENPLEFKPERFLKEHNNIDVRGGHFELLPFGSGRRMCPGVSFALQVLKLTLANMLHGFDFATPNDEPVDMTEVNHMATTRATPLETLISPRLPSHLYMG</sequence>
<dbReference type="GO" id="GO:0020037">
    <property type="term" value="F:heme binding"/>
    <property type="evidence" value="ECO:0007669"/>
    <property type="project" value="InterPro"/>
</dbReference>
<protein>
    <submittedName>
        <fullName evidence="15">Cytochrome P450 82C61</fullName>
    </submittedName>
</protein>
<dbReference type="SMR" id="A0A8T8L8H3"/>
<keyword evidence="6 12" id="KW-0479">Metal-binding</keyword>
<name>A0A8T8L8H3_TRIWF</name>
<dbReference type="AlphaFoldDB" id="A0A8T8L8H3"/>
<dbReference type="InterPro" id="IPR050651">
    <property type="entry name" value="Plant_Cytochrome_P450_Monoox"/>
</dbReference>
<dbReference type="InterPro" id="IPR017972">
    <property type="entry name" value="Cyt_P450_CS"/>
</dbReference>
<comment type="cofactor">
    <cofactor evidence="1 12">
        <name>heme</name>
        <dbReference type="ChEBI" id="CHEBI:30413"/>
    </cofactor>
</comment>
<evidence type="ECO:0000256" key="1">
    <source>
        <dbReference type="ARBA" id="ARBA00001971"/>
    </source>
</evidence>